<dbReference type="SUPFAM" id="SSF47336">
    <property type="entry name" value="ACP-like"/>
    <property type="match status" value="5"/>
</dbReference>
<dbReference type="GO" id="GO:0031177">
    <property type="term" value="F:phosphopantetheine binding"/>
    <property type="evidence" value="ECO:0007669"/>
    <property type="project" value="InterPro"/>
</dbReference>
<feature type="domain" description="Carrier" evidence="5">
    <location>
        <begin position="4807"/>
        <end position="4881"/>
    </location>
</feature>
<evidence type="ECO:0000313" key="6">
    <source>
        <dbReference type="EMBL" id="KER05213.1"/>
    </source>
</evidence>
<dbReference type="InterPro" id="IPR025110">
    <property type="entry name" value="AMP-bd_C"/>
</dbReference>
<evidence type="ECO:0000259" key="5">
    <source>
        <dbReference type="PROSITE" id="PS50075"/>
    </source>
</evidence>
<feature type="domain" description="Carrier" evidence="5">
    <location>
        <begin position="538"/>
        <end position="612"/>
    </location>
</feature>
<evidence type="ECO:0000313" key="7">
    <source>
        <dbReference type="Proteomes" id="UP000028002"/>
    </source>
</evidence>
<dbReference type="Pfam" id="PF00668">
    <property type="entry name" value="Condensation"/>
    <property type="match status" value="4"/>
</dbReference>
<dbReference type="Pfam" id="PF00501">
    <property type="entry name" value="AMP-binding"/>
    <property type="match status" value="5"/>
</dbReference>
<comment type="similarity">
    <text evidence="2">Belongs to the ATP-dependent AMP-binding enzyme family.</text>
</comment>
<dbReference type="PANTHER" id="PTHR45527">
    <property type="entry name" value="NONRIBOSOMAL PEPTIDE SYNTHETASE"/>
    <property type="match status" value="1"/>
</dbReference>
<dbReference type="FunFam" id="2.30.38.10:FF:000001">
    <property type="entry name" value="Non-ribosomal peptide synthetase PvdI"/>
    <property type="match status" value="5"/>
</dbReference>
<dbReference type="CDD" id="cd12117">
    <property type="entry name" value="A_NRPS_Srf_like"/>
    <property type="match status" value="1"/>
</dbReference>
<feature type="domain" description="Carrier" evidence="5">
    <location>
        <begin position="1609"/>
        <end position="1683"/>
    </location>
</feature>
<dbReference type="EMBL" id="JGVH01000001">
    <property type="protein sequence ID" value="KER05213.1"/>
    <property type="molecule type" value="Genomic_DNA"/>
</dbReference>
<dbReference type="SUPFAM" id="SSF53474">
    <property type="entry name" value="alpha/beta-Hydrolases"/>
    <property type="match status" value="1"/>
</dbReference>
<dbReference type="GO" id="GO:0044550">
    <property type="term" value="P:secondary metabolite biosynthetic process"/>
    <property type="evidence" value="ECO:0007669"/>
    <property type="project" value="UniProtKB-ARBA"/>
</dbReference>
<feature type="domain" description="Carrier" evidence="5">
    <location>
        <begin position="2661"/>
        <end position="2735"/>
    </location>
</feature>
<dbReference type="InterPro" id="IPR029058">
    <property type="entry name" value="AB_hydrolase_fold"/>
</dbReference>
<dbReference type="InterPro" id="IPR036736">
    <property type="entry name" value="ACP-like_sf"/>
</dbReference>
<dbReference type="FunFam" id="3.40.50.980:FF:000001">
    <property type="entry name" value="Non-ribosomal peptide synthetase"/>
    <property type="match status" value="5"/>
</dbReference>
<dbReference type="Gene3D" id="1.10.1200.10">
    <property type="entry name" value="ACP-like"/>
    <property type="match status" value="5"/>
</dbReference>
<dbReference type="Gene3D" id="3.30.559.10">
    <property type="entry name" value="Chloramphenicol acetyltransferase-like domain"/>
    <property type="match status" value="4"/>
</dbReference>
<evidence type="ECO:0000256" key="4">
    <source>
        <dbReference type="ARBA" id="ARBA00022553"/>
    </source>
</evidence>
<evidence type="ECO:0000256" key="3">
    <source>
        <dbReference type="ARBA" id="ARBA00022450"/>
    </source>
</evidence>
<dbReference type="InterPro" id="IPR006162">
    <property type="entry name" value="Ppantetheine_attach_site"/>
</dbReference>
<dbReference type="InterPro" id="IPR045851">
    <property type="entry name" value="AMP-bd_C_sf"/>
</dbReference>
<dbReference type="InterPro" id="IPR020845">
    <property type="entry name" value="AMP-binding_CS"/>
</dbReference>
<keyword evidence="3" id="KW-0596">Phosphopantetheine</keyword>
<protein>
    <submittedName>
        <fullName evidence="6">Amino acid adenylation enzyme/thioester reductase family protein</fullName>
    </submittedName>
</protein>
<dbReference type="SMART" id="SM00823">
    <property type="entry name" value="PKS_PP"/>
    <property type="match status" value="4"/>
</dbReference>
<comment type="cofactor">
    <cofactor evidence="1">
        <name>pantetheine 4'-phosphate</name>
        <dbReference type="ChEBI" id="CHEBI:47942"/>
    </cofactor>
</comment>
<sequence>MKDSITRKENTLEAGLLLETRNATETPYPDHLCIHQLFEQQAEKTPAAAALIAGDKTLSYAELNARANRLACQLIEQGVYPDDYVAILLERSVELVVAQLAILKAGAIYVPVDPNVPNERKSWLINDCAAKLLLTDMQTEIPVDLVVPRLRLTPETEPIWEEEHRNPDLLGSSAGPAYIMYTSGSTGAPKGVIVPHRAVVRLVINNGYAEIEPNDRIAFAANPAFDASTFEVWAPLLNGAALVVIDHTTLLTPRDFAQALQAHCITVLWMSVGLFNRLAAELSPVLPQLKMLLVGGDVLDPHVIAQVLRKSPPQQLLNAYGPSEGTTFTTTYHIDALTSGTTSIPIGRPIANTRIYLLDTDGQPVPLGMTGEIYVGGDGVACGYLNRPELTAERFLTDPFSDKPNARMYRTGDLARYLPDGNLEFLGRNDQQVKIRGFRIEPGEIEARLVEYPAIREAVVLALGEGQDKQLVAYVLTQENDGLAARLREYLSARLPDYMVPVAFVRLNEFPLTPNGKLDRRALPAPGEDAFARQVYAAPLGEMEIVLATLWSELLDIERISRHDSFFALGGHSLLGVRMIERLRSLGLTLAARNLFQSPVLSELAQTLEQHQAVVVPPNIITLATTALTPEMLPLIDLTQPEIDHIVEQVPGGIANVQDIYALSPLQDGILFHHLLAKEGDPYLLAYPMIFADRALLDRYLAAMQQVVDRHDVLRTSFIWQELSTPAQVVWRQAPLSVTELILDPADGLVGEQLAHRFDPRQYRFDLNQAPLLRFVVAQETDGRWHVLQLQHHLIGDHTTMEVMRREVQVCLAGQDDNLPVPVPFRNLVAQARLDTNQAEHTRFFTDMLADVDEPTLPFGLTEVHRDGSQVTQSHRMLSPALNDRLRQQAKRLGVSVATLCHLAWAQVLSQTSGQEKVVFGTVLFGRMAAGEGADSGMGLFINTLPLRLDMDDTSVHDSVRLAQSRLAGLLDYEHASLALAQRCSGVAGGTPLFSALLNYRHNEQPLIPHEAVPGIEFLGEQERTNYPFVLSVEDGGSTLGLTAQVVQPFEPDRVCGYMQQALASLAEALERAPETPVRALNILPETERALLLETWNATETPYPEQLCIHQLIEQQVEKTPDATALVYEGQILSYAELNAGANRLAHQLIALEIAPDQRVAICTASSPARVVGLLAVLKAGGAYVPLDPAYPGERLAHILNDAAPSIILADETGRLALGEEVLAGLTLLDPNTLPDQPDSNPQIPTLTSRHLAYVIYTSGSTGVPKGVMVEHRGLVNLIRDQIVQFDIRSSSRMLQFASFGFDASVWETMMALTGGAGLAIPADTVRQDPHHLWRYLEEQAVTHACLTPALLRDGADLPALTTKPTVILGGEAPSVTLLQALCSRATLFNAYGPTEITVCASVWHCPSDYAGGLIPIGRPTANTRIYLLDDYGQPVPLGAVGELYIGGAGVTRGYLNLPDLTDERFLADPFSDATDARMYRTGDLARYLPDGNLVFAGRNDQQVKIRGFRIEPGEIEARLTEYPTVREAWVLARGDGQDKRLVAYVVAEEDNGLAARLREHLSAILPDYMVPAAFVRLDAFPLTPNGKLDRRALPVPDQNAFARQVYAAPQGETETALAAIWSELLGIEQIGRYDNFFALGGHSLLAVRVMNRIAAFGVELPLVALFTSPSLAAFAERISAQRNEGRDRLSEIIPVSRNSALPLSFAQQRLWFLAQFDGVSDTYHIPLVLHLRGQLDITAWQQVLNRLFARHEALRSLFIIVDGQPQVELLPAEFGLPVKQYDLRNAPEMDEQLKLLCAQEAETPFDLARGPLIRCALIQRADEDYVFLLTQHHIVSDGWSLGILKSELGALYLACLNEQPDPLPPLVIQYPDYAAWQRKVFSGEGLRAQSDYWRRTLADAPVLLELPTDRPRPSRQSFTGGRIPVQIDAMLVQALKQLGRQHGTTLFMTLLTAWAALLSRLSGQDDLVIGIPSANRNRREIEPLIGFFVNTLALRIDLSGTPDMVTLLRRVRQTTLGAQEHQDLPFEQVVEMVQPPRRPEHTPLFQVMFALQESDTEEWQLPGLAVTPVVQGYDIAKFDLQLELTEKAGEVVGELSYSSALFDPETIERQVGYLQALLRAMVNHPQQSVTTVDILSSTERTLLLETWNAATAPYPEQLCVHQLVEQQVEKTPDAIAVKYENQTLSYAELNARANRLAHQLIALGVTPDQRVVICVTRSLERVVGLLAVLKAGGAYVPLDPAYSGERLAYMLTDAAPTILLADNIGQAALGEEALATLTVLDPNTLPDQPDNNPQVPDLTSRHLAYVIYTSGSTGRPKGVMIEHQSVVNLTLEQIAQFDVGVTSRMLQFASFAFDASVWEIMMALSSGAMLVIPAEAVRKNSHRLWHYLEEQKVTHACMTPAMLHDGAGLPEIAIKPTLIFAGEAPASALFQTLCDRADLFNVYGPTEITVCATTWNCPSDYTGGLIPIGNPTVNKRLYLLDKHGQLVPLGAVGELYIGGVGVARGYLNRPELTAERFLTDPFSDETDARMYRTGDLARYLPDGNLVFAGRNDQQVKIRGFRIEPGEIEAHLTEHPAVSEALVLAFGDGQDKRLVAYVVAEADNGLAASLRKHLSDILPDYMVPAAFVRLDTFPLTPNGKLDRRALPVPDQHAFARQVYEAPQGEIETALATIWSELLEVEQISRHDSFFALGGHSLLAVRMIEHLRRRGLGVSVQTLFEHQTLSVLAQSLAQHREIPVPDNGITPDTLVLTPEMLPLIDLTQPEIDRIIEQIPGGVANIQDIYALSPLQDGILFHHLLANEGDPYLLITQQAFVDRSLLDRYLAAVQQVVDRHDILRTAFIWQGLSAPAQVVCRQVPLSITELALNPVDGSISDQLAQRFDPRRHRIDLSQAPLLRFAIAQDTDGRWILLQLLHHLIGDHTTLEVMNSEVQAYLTGRGDSLPASTPFRHLVAQARLGASQPEHTRFFTDMLAAVDEPTLLFGLTEVHHDGSQVTESHQMLTPALNNRLRDQARHLGVSVAALCHLAWAQVLSRTSGQKQVVFGTVLFGRMQAGEGADNGMGLFINTLPLRLDIDETPVRESVQTAHTRLAGLLAHEHASLALAQRCSGVASGTPLFNALLNYRHNTQPVTPDKIISGIEFFGAQERTNYPFVLSVEDGGADLGLTAQVVQPFDPERICGYMQQALESLAEALEQTPETPVQMLEILPETERTLLLKTWNATETAYLDQLCIHQLFEQQVENAPDATALVYENQSFSYAELNTRANRLAHQLIALGVVPDQRVAICVASSPARIVGLLAILKAGGAYVPLDPAYPGERLIHILTDAAPAILLADKTGRSALNEQMLAQQVVLDPNSLPDQPDNNPQVFALTSRHLAYVIYTSGSTGTPKGVMVEHCGLVNLIRDKIGQFAIHSHSRMLQFASFGFDASVWEIMMTLGSGASLAIPDDAVRQDPHRLWHYLEEQSVTHACLTPALLRDGADLPAMTIKPTLILGGEAPSVALLQALSGRATVFNAYGPTEITVCATAWRCPSDYQSDYQDGFIPIGRPTANTRVYLLDALGQPVPLGAVGELYIGGAGVARGYLNRPELTGERFLADPFSHAANARMYRTGDLVRYLPDGNLVFVGRNDQQIKIRGFRIEPGEIEVRLTEHSAVREALVLALGDGQDKRLVAYVVAEVDDGLVNHLREHLSALLPDYMVPAAFVRLDVFPLTPNGKLDRRALPAPGEEAFARQIYAAPQGETETALAAIWHDLLGVEQISRYDSFFALGGHSLLAVRMVERLRNLGLTLAVRDLFQSPVLSELAQTLKLNQGEGVPANVITPATTVLTPEMLPLIDLTQPEIDHIVEQIPGGISNIQDIYALSPLQDGILFHHLLANVGDPYLLAGQMAFTDRPLLDRYLAAVQQVINRHDILRTAFIWEGLSVPAQVVCRQVRLSVTELTLDPADGPVSDQLAQHFDPRRHRIDLGQAPLLRFIVAPETDGRWIVLQLMHHLIGDHTALDVMSNEVQAYLDGQESNLPAPAPFRNLVAQARLGVSQEQHVRFFTDMLAEVDEPTLPFGLTEVHHDGSQMTESHRMLTAELNNRLRGQARRLGVSLAALCHLAWAQVLSRTSGQEQVVFGTVLFGRMAAGEGADNGMGLFINTLPLRLDMDDTPVQDSVQAAHRRLAGLLTHEHASLALAQRCSGVQGGTPLFSTLLNYRHNTLPTASNEIMSGVEFLGAQERTNYPFTLSVEDFGEALGLTAQIAQPFDPERVCGYMQQALESLVAALEQAPETPVRMLEILPETERNLLLKTWNATETAYPDQRCIHQLFEQQVEKNPDATALIYEEQALSYVELNACANRLAHQLIELGVQPDQRVAICVTRSPSSIAGLLAVLKAGGAYVPLDPAYPGDRLAYMLNDAAPSVVLADDTGRVALGEEALGKLAVLDPNTRPDQPDNNPQIPALTSRHLAYVIYTSGSTGMPKGVMVEHRGLVNLIRDKISQFDIHSHSRMLQFASFGFDASVWEILMALCGGATLDIPADTVRQDPLRLWHYLEEQAVTHACLTPALLRDGADLPEITIRPTLILGGEAPSAALLQALRGRATLFNAYGPTEITVCATTWRCPADYIDTLTPIGRPTANTCVYLLDACGQPVPLGAVGELYLGGDGVARGYLNRPDLTAERFLADPFSQTPDARMYRTGDLARYLPDGNLIFIGRNDQQVKIRGFRIEPGEIEARLTEYPVVREAIVLALGDGQDKRLVAYVAAPADDGLAACLYSHLRALLPDYMVPAAFVRLDAFPLTPNGKLDRRALPEPDQNAFAHQVYEAPQGEVEIALAAIWRELLEVEQIGRYDNFFALGGHSLLAMRMINLAAGRGLMCTLNNLFQFPVLAELVSKITLDPLSQPQSSAIPVRPSGMEPPLFFVPSGMDDYSYVFGLAQHIQSDYPIYALPWPSINEEPVSTIEALAAKMITFMKAVQPEGRYRIYGYSSGGVLAYAIAQQLLNAGETVDFLGLIDTPAPHCFKQQVIQPKLQFLAELAKQSGGEHEEEIAVLHQRIDKLNLVQFIAAAQELELYPANLRPDLIAKRWEQMGNYVQMVKEYKPQALAITLHQFYAMESYPQIPFVTEATLPSLSMEPSLGWKQVVPDSSLQLTSVPGDHFSLMEDSENKTILAKTLSMALAMNCEAEAV</sequence>
<organism evidence="6 7">
    <name type="scientific">Photorhabdus temperata subsp. temperata Meg1</name>
    <dbReference type="NCBI Taxonomy" id="1393735"/>
    <lineage>
        <taxon>Bacteria</taxon>
        <taxon>Pseudomonadati</taxon>
        <taxon>Pseudomonadota</taxon>
        <taxon>Gammaproteobacteria</taxon>
        <taxon>Enterobacterales</taxon>
        <taxon>Morganellaceae</taxon>
        <taxon>Photorhabdus</taxon>
    </lineage>
</organism>
<dbReference type="InterPro" id="IPR001031">
    <property type="entry name" value="Thioesterase"/>
</dbReference>
<reference evidence="6 7" key="1">
    <citation type="submission" date="2014-03" db="EMBL/GenBank/DDBJ databases">
        <title>Draft Genome of Photorhabdus temperata Meg1.</title>
        <authorList>
            <person name="Hurst S.G.IV."/>
            <person name="Morris K."/>
            <person name="Thomas K."/>
            <person name="Tisa L.S."/>
        </authorList>
    </citation>
    <scope>NUCLEOTIDE SEQUENCE [LARGE SCALE GENOMIC DNA]</scope>
    <source>
        <strain evidence="6 7">Meg1</strain>
    </source>
</reference>
<dbReference type="InterPro" id="IPR023213">
    <property type="entry name" value="CAT-like_dom_sf"/>
</dbReference>
<dbReference type="InterPro" id="IPR001242">
    <property type="entry name" value="Condensation_dom"/>
</dbReference>
<dbReference type="Gene3D" id="3.30.300.30">
    <property type="match status" value="5"/>
</dbReference>
<keyword evidence="4" id="KW-0597">Phosphoprotein</keyword>
<gene>
    <name evidence="6" type="ORF">MEG1DRAFT_00108</name>
</gene>
<proteinExistence type="inferred from homology"/>
<comment type="caution">
    <text evidence="6">The sequence shown here is derived from an EMBL/GenBank/DDBJ whole genome shotgun (WGS) entry which is preliminary data.</text>
</comment>
<dbReference type="FunFam" id="1.10.1200.10:FF:000005">
    <property type="entry name" value="Nonribosomal peptide synthetase 1"/>
    <property type="match status" value="5"/>
</dbReference>
<dbReference type="Gene3D" id="2.30.38.10">
    <property type="entry name" value="Luciferase, Domain 3"/>
    <property type="match status" value="5"/>
</dbReference>
<dbReference type="FunFam" id="3.30.300.30:FF:000010">
    <property type="entry name" value="Enterobactin synthetase component F"/>
    <property type="match status" value="5"/>
</dbReference>
<dbReference type="InterPro" id="IPR020806">
    <property type="entry name" value="PKS_PP-bd"/>
</dbReference>
<dbReference type="PROSITE" id="PS50075">
    <property type="entry name" value="CARRIER"/>
    <property type="match status" value="5"/>
</dbReference>
<evidence type="ECO:0000256" key="2">
    <source>
        <dbReference type="ARBA" id="ARBA00006432"/>
    </source>
</evidence>
<dbReference type="NCBIfam" id="NF003417">
    <property type="entry name" value="PRK04813.1"/>
    <property type="match status" value="5"/>
</dbReference>
<dbReference type="CDD" id="cd05930">
    <property type="entry name" value="A_NRPS"/>
    <property type="match status" value="4"/>
</dbReference>
<dbReference type="NCBIfam" id="TIGR01733">
    <property type="entry name" value="AA-adenyl-dom"/>
    <property type="match status" value="5"/>
</dbReference>
<dbReference type="Gene3D" id="3.40.50.1820">
    <property type="entry name" value="alpha/beta hydrolase"/>
    <property type="match status" value="1"/>
</dbReference>
<dbReference type="CDD" id="cd19531">
    <property type="entry name" value="LCL_NRPS-like"/>
    <property type="match status" value="1"/>
</dbReference>
<dbReference type="GO" id="GO:0005737">
    <property type="term" value="C:cytoplasm"/>
    <property type="evidence" value="ECO:0007669"/>
    <property type="project" value="TreeGrafter"/>
</dbReference>
<dbReference type="FunFam" id="3.40.50.12780:FF:000012">
    <property type="entry name" value="Non-ribosomal peptide synthetase"/>
    <property type="match status" value="5"/>
</dbReference>
<accession>A0A081S2R0</accession>
<dbReference type="SUPFAM" id="SSF52777">
    <property type="entry name" value="CoA-dependent acyltransferases"/>
    <property type="match status" value="8"/>
</dbReference>
<dbReference type="PANTHER" id="PTHR45527:SF1">
    <property type="entry name" value="FATTY ACID SYNTHASE"/>
    <property type="match status" value="1"/>
</dbReference>
<dbReference type="SUPFAM" id="SSF56801">
    <property type="entry name" value="Acetyl-CoA synthetase-like"/>
    <property type="match status" value="5"/>
</dbReference>
<feature type="domain" description="Carrier" evidence="5">
    <location>
        <begin position="3736"/>
        <end position="3810"/>
    </location>
</feature>
<dbReference type="Pfam" id="PF00975">
    <property type="entry name" value="Thioesterase"/>
    <property type="match status" value="1"/>
</dbReference>
<dbReference type="InterPro" id="IPR010071">
    <property type="entry name" value="AA_adenyl_dom"/>
</dbReference>
<dbReference type="Proteomes" id="UP000028002">
    <property type="component" value="Unassembled WGS sequence"/>
</dbReference>
<dbReference type="InterPro" id="IPR000873">
    <property type="entry name" value="AMP-dep_synth/lig_dom"/>
</dbReference>
<dbReference type="GO" id="GO:0003824">
    <property type="term" value="F:catalytic activity"/>
    <property type="evidence" value="ECO:0007669"/>
    <property type="project" value="InterPro"/>
</dbReference>
<dbReference type="Pfam" id="PF13193">
    <property type="entry name" value="AMP-binding_C"/>
    <property type="match status" value="5"/>
</dbReference>
<dbReference type="Pfam" id="PF00550">
    <property type="entry name" value="PP-binding"/>
    <property type="match status" value="5"/>
</dbReference>
<evidence type="ECO:0000256" key="1">
    <source>
        <dbReference type="ARBA" id="ARBA00001957"/>
    </source>
</evidence>
<dbReference type="CDD" id="cd19544">
    <property type="entry name" value="E-C_NRPS"/>
    <property type="match status" value="3"/>
</dbReference>
<dbReference type="PROSITE" id="PS00455">
    <property type="entry name" value="AMP_BINDING"/>
    <property type="match status" value="5"/>
</dbReference>
<dbReference type="Gene3D" id="3.40.50.980">
    <property type="match status" value="10"/>
</dbReference>
<dbReference type="PATRIC" id="fig|1393735.3.peg.111"/>
<dbReference type="GO" id="GO:0043041">
    <property type="term" value="P:amino acid activation for nonribosomal peptide biosynthetic process"/>
    <property type="evidence" value="ECO:0007669"/>
    <property type="project" value="TreeGrafter"/>
</dbReference>
<name>A0A081S2R0_PHOTE</name>
<dbReference type="InterPro" id="IPR009081">
    <property type="entry name" value="PP-bd_ACP"/>
</dbReference>
<dbReference type="PROSITE" id="PS00012">
    <property type="entry name" value="PHOSPHOPANTETHEINE"/>
    <property type="match status" value="4"/>
</dbReference>
<dbReference type="Gene3D" id="3.30.559.30">
    <property type="entry name" value="Nonribosomal peptide synthetase, condensation domain"/>
    <property type="match status" value="4"/>
</dbReference>